<gene>
    <name evidence="6" type="ORF">T551_01980</name>
</gene>
<dbReference type="EMBL" id="LFWA01000008">
    <property type="protein sequence ID" value="KTW30036.1"/>
    <property type="molecule type" value="Genomic_DNA"/>
</dbReference>
<sequence>MLSSNAINDDMSESKSTVFQHSVTPVFQDMTDVFFSAIKDLSLGELVHHPSFSLEDSISALEMMDPKMDSGLKSDEPIWDVNTELDPYKILGLMDKVFAAEMSWQSGYFLSQTVFTNIFIQKLLEHQEVININDFYLKNRESQSIYKDLMDVVLWPFMITSIKMCGILSEMFNKNLLYEEEEISSNNFGLSLLEHIDTIHALKLLEFSISWLDNHNDKFQKKEQEYIKAILLRLKIRLAFLRTLDSSSEIDAIDNLEYIVNIISKDISVLDFGNEMDIFFSTSIQARLSTTMPPRPIMIFPIDVAFNNFEDICRDFRKILLLSTEKVSSLTPLNILNFFRYFRTKKPNSSPFIRIMLQSIFFSNNMILNKFPVDQFIIDSISEIYSPAKQLFAVLNQLYEIYNDLKHSIFGSVNNFIKTASIIYVNIFRIMCHNPSRQRRNFCKLVLDLESLQEEAENIDIQLQSYFFKESNIAFNDFSFPYIFSSWCFYEKLQTMILICFLGFELELHSSHELSLIYWYLDYLLRTYLAHLNKIVVSFDTFFENKISSICFSEKINITASNNQQIKFDQDWNKGLQLMCNAFYKLFLVLKHFSFIRPPNKQQVPESFMYKQRFKSFLPLKTPKFLDYEIFTKESDISNMSILHLLEDILEKFLKARTIFEIIKKSDPRISNTILCHDAFQEDIKNIVQSCTENELICKIMLQKVSENIDLCKQAFISINYKYHSWFPVISMALKS</sequence>
<comment type="caution">
    <text evidence="6">The sequence shown here is derived from an EMBL/GenBank/DDBJ whole genome shotgun (WGS) entry which is preliminary data.</text>
</comment>
<dbReference type="Pfam" id="PF04112">
    <property type="entry name" value="Mak10"/>
    <property type="match status" value="1"/>
</dbReference>
<evidence type="ECO:0000256" key="3">
    <source>
        <dbReference type="ARBA" id="ARBA00022490"/>
    </source>
</evidence>
<evidence type="ECO:0000259" key="5">
    <source>
        <dbReference type="Pfam" id="PF25789"/>
    </source>
</evidence>
<dbReference type="InterPro" id="IPR057982">
    <property type="entry name" value="TPR_NAA35"/>
</dbReference>
<dbReference type="Proteomes" id="UP000053447">
    <property type="component" value="Unassembled WGS sequence"/>
</dbReference>
<dbReference type="InterPro" id="IPR007244">
    <property type="entry name" value="Naa35_N"/>
</dbReference>
<dbReference type="AlphaFoldDB" id="A0A0W4ZNU0"/>
<dbReference type="VEuPathDB" id="FungiDB:T551_01980"/>
<evidence type="ECO:0000259" key="4">
    <source>
        <dbReference type="Pfam" id="PF04112"/>
    </source>
</evidence>
<feature type="domain" description="NAA35-like N-terminal" evidence="4">
    <location>
        <begin position="44"/>
        <end position="198"/>
    </location>
</feature>
<accession>A0A0W4ZNU0</accession>
<reference evidence="7" key="1">
    <citation type="journal article" date="2016" name="Nat. Commun.">
        <title>Genome analysis of three Pneumocystis species reveals adaptation mechanisms to life exclusively in mammalian hosts.</title>
        <authorList>
            <person name="Ma L."/>
            <person name="Chen Z."/>
            <person name="Huang D.W."/>
            <person name="Kutty G."/>
            <person name="Ishihara M."/>
            <person name="Wang H."/>
            <person name="Abouelleil A."/>
            <person name="Bishop L."/>
            <person name="Davey E."/>
            <person name="Deng R."/>
            <person name="Deng X."/>
            <person name="Fan L."/>
            <person name="Fantoni G."/>
            <person name="Fitzgerald M."/>
            <person name="Gogineni E."/>
            <person name="Goldberg J.M."/>
            <person name="Handley G."/>
            <person name="Hu X."/>
            <person name="Huber C."/>
            <person name="Jiao X."/>
            <person name="Jones K."/>
            <person name="Levin J.Z."/>
            <person name="Liu Y."/>
            <person name="Macdonald P."/>
            <person name="Melnikov A."/>
            <person name="Raley C."/>
            <person name="Sassi M."/>
            <person name="Sherman B.T."/>
            <person name="Song X."/>
            <person name="Sykes S."/>
            <person name="Tran B."/>
            <person name="Walsh L."/>
            <person name="Xia Y."/>
            <person name="Yang J."/>
            <person name="Young S."/>
            <person name="Zeng Q."/>
            <person name="Zheng X."/>
            <person name="Stephens R."/>
            <person name="Nusbaum C."/>
            <person name="Birren B.W."/>
            <person name="Azadi P."/>
            <person name="Lempicki R.A."/>
            <person name="Cuomo C.A."/>
            <person name="Kovacs J.A."/>
        </authorList>
    </citation>
    <scope>NUCLEOTIDE SEQUENCE [LARGE SCALE GENOMIC DNA]</scope>
    <source>
        <strain evidence="7">RU7</strain>
    </source>
</reference>
<dbReference type="STRING" id="1408657.A0A0W4ZNU0"/>
<evidence type="ECO:0000256" key="1">
    <source>
        <dbReference type="ARBA" id="ARBA00004496"/>
    </source>
</evidence>
<name>A0A0W4ZNU0_PNEJ7</name>
<dbReference type="Pfam" id="PF25789">
    <property type="entry name" value="TPR_NAA35"/>
    <property type="match status" value="1"/>
</dbReference>
<protein>
    <submittedName>
        <fullName evidence="6">Uncharacterized protein</fullName>
    </submittedName>
</protein>
<comment type="subcellular location">
    <subcellularLocation>
        <location evidence="1">Cytoplasm</location>
    </subcellularLocation>
</comment>
<dbReference type="PANTHER" id="PTHR21373:SF0">
    <property type="entry name" value="N-ALPHA-ACETYLTRANSFERASE 35, NATC AUXILIARY SUBUNIT"/>
    <property type="match status" value="1"/>
</dbReference>
<dbReference type="eggNOG" id="KOG2343">
    <property type="taxonomic scope" value="Eukaryota"/>
</dbReference>
<comment type="similarity">
    <text evidence="2">Belongs to the MAK10 family.</text>
</comment>
<dbReference type="GeneID" id="28940498"/>
<dbReference type="PANTHER" id="PTHR21373">
    <property type="entry name" value="GLUCOSE REPRESSIBLE PROTEIN MAK10"/>
    <property type="match status" value="1"/>
</dbReference>
<evidence type="ECO:0000313" key="6">
    <source>
        <dbReference type="EMBL" id="KTW30036.1"/>
    </source>
</evidence>
<feature type="domain" description="NAA35-like TPR repeats" evidence="5">
    <location>
        <begin position="334"/>
        <end position="730"/>
    </location>
</feature>
<proteinExistence type="inferred from homology"/>
<dbReference type="GO" id="GO:0031417">
    <property type="term" value="C:NatC complex"/>
    <property type="evidence" value="ECO:0007669"/>
    <property type="project" value="InterPro"/>
</dbReference>
<dbReference type="OrthoDB" id="269405at2759"/>
<dbReference type="InterPro" id="IPR057983">
    <property type="entry name" value="NAA35-like_N"/>
</dbReference>
<evidence type="ECO:0000313" key="7">
    <source>
        <dbReference type="Proteomes" id="UP000053447"/>
    </source>
</evidence>
<dbReference type="RefSeq" id="XP_018229597.1">
    <property type="nucleotide sequence ID" value="XM_018374243.1"/>
</dbReference>
<evidence type="ECO:0000256" key="2">
    <source>
        <dbReference type="ARBA" id="ARBA00006289"/>
    </source>
</evidence>
<keyword evidence="3" id="KW-0963">Cytoplasm</keyword>
<organism evidence="6 7">
    <name type="scientific">Pneumocystis jirovecii (strain RU7)</name>
    <name type="common">Human pneumocystis pneumonia agent</name>
    <dbReference type="NCBI Taxonomy" id="1408657"/>
    <lineage>
        <taxon>Eukaryota</taxon>
        <taxon>Fungi</taxon>
        <taxon>Dikarya</taxon>
        <taxon>Ascomycota</taxon>
        <taxon>Taphrinomycotina</taxon>
        <taxon>Pneumocystomycetes</taxon>
        <taxon>Pneumocystaceae</taxon>
        <taxon>Pneumocystis</taxon>
    </lineage>
</organism>
<keyword evidence="7" id="KW-1185">Reference proteome</keyword>